<feature type="region of interest" description="Disordered" evidence="3">
    <location>
        <begin position="456"/>
        <end position="491"/>
    </location>
</feature>
<feature type="compositionally biased region" description="Polar residues" evidence="3">
    <location>
        <begin position="473"/>
        <end position="491"/>
    </location>
</feature>
<dbReference type="SMART" id="SM00343">
    <property type="entry name" value="ZnF_C2HC"/>
    <property type="match status" value="2"/>
</dbReference>
<feature type="compositionally biased region" description="Low complexity" evidence="3">
    <location>
        <begin position="457"/>
        <end position="472"/>
    </location>
</feature>
<proteinExistence type="predicted"/>
<dbReference type="InterPro" id="IPR036875">
    <property type="entry name" value="Znf_CCHC_sf"/>
</dbReference>
<evidence type="ECO:0000256" key="2">
    <source>
        <dbReference type="SAM" id="Coils"/>
    </source>
</evidence>
<dbReference type="GO" id="GO:0019899">
    <property type="term" value="F:enzyme binding"/>
    <property type="evidence" value="ECO:0007669"/>
    <property type="project" value="UniProtKB-ARBA"/>
</dbReference>
<dbReference type="PROSITE" id="PS50158">
    <property type="entry name" value="ZF_CCHC"/>
    <property type="match status" value="1"/>
</dbReference>
<keyword evidence="2" id="KW-0175">Coiled coil</keyword>
<dbReference type="InterPro" id="IPR005312">
    <property type="entry name" value="DUF1759"/>
</dbReference>
<keyword evidence="1" id="KW-0479">Metal-binding</keyword>
<evidence type="ECO:0000313" key="6">
    <source>
        <dbReference type="WBParaSite" id="jg22135.2"/>
    </source>
</evidence>
<dbReference type="Proteomes" id="UP000887574">
    <property type="component" value="Unplaced"/>
</dbReference>
<dbReference type="InterPro" id="IPR008737">
    <property type="entry name" value="DUF1758"/>
</dbReference>
<organism evidence="5 6">
    <name type="scientific">Ditylenchus dipsaci</name>
    <dbReference type="NCBI Taxonomy" id="166011"/>
    <lineage>
        <taxon>Eukaryota</taxon>
        <taxon>Metazoa</taxon>
        <taxon>Ecdysozoa</taxon>
        <taxon>Nematoda</taxon>
        <taxon>Chromadorea</taxon>
        <taxon>Rhabditida</taxon>
        <taxon>Tylenchina</taxon>
        <taxon>Tylenchomorpha</taxon>
        <taxon>Sphaerularioidea</taxon>
        <taxon>Anguinidae</taxon>
        <taxon>Anguininae</taxon>
        <taxon>Ditylenchus</taxon>
    </lineage>
</organism>
<evidence type="ECO:0000256" key="1">
    <source>
        <dbReference type="PROSITE-ProRule" id="PRU00047"/>
    </source>
</evidence>
<evidence type="ECO:0000256" key="3">
    <source>
        <dbReference type="SAM" id="MobiDB-lite"/>
    </source>
</evidence>
<keyword evidence="5" id="KW-1185">Reference proteome</keyword>
<dbReference type="GO" id="GO:0008270">
    <property type="term" value="F:zinc ion binding"/>
    <property type="evidence" value="ECO:0007669"/>
    <property type="project" value="UniProtKB-KW"/>
</dbReference>
<evidence type="ECO:0000259" key="4">
    <source>
        <dbReference type="PROSITE" id="PS50158"/>
    </source>
</evidence>
<dbReference type="WBParaSite" id="jg22135.2">
    <property type="protein sequence ID" value="jg22135.2"/>
    <property type="gene ID" value="jg22135"/>
</dbReference>
<keyword evidence="1" id="KW-0862">Zinc</keyword>
<feature type="domain" description="CCHC-type" evidence="4">
    <location>
        <begin position="422"/>
        <end position="436"/>
    </location>
</feature>
<keyword evidence="1" id="KW-0863">Zinc-finger</keyword>
<dbReference type="PANTHER" id="PTHR47331:SF1">
    <property type="entry name" value="GAG-LIKE PROTEIN"/>
    <property type="match status" value="1"/>
</dbReference>
<dbReference type="Pfam" id="PF03564">
    <property type="entry name" value="DUF1759"/>
    <property type="match status" value="1"/>
</dbReference>
<reference evidence="6" key="1">
    <citation type="submission" date="2022-11" db="UniProtKB">
        <authorList>
            <consortium name="WormBaseParasite"/>
        </authorList>
    </citation>
    <scope>IDENTIFICATION</scope>
</reference>
<dbReference type="Gene3D" id="4.10.60.10">
    <property type="entry name" value="Zinc finger, CCHC-type"/>
    <property type="match status" value="1"/>
</dbReference>
<dbReference type="Pfam" id="PF05585">
    <property type="entry name" value="DUF1758"/>
    <property type="match status" value="1"/>
</dbReference>
<accession>A0A915DQR5</accession>
<protein>
    <submittedName>
        <fullName evidence="6">CCHC-type domain-containing protein</fullName>
    </submittedName>
</protein>
<dbReference type="InterPro" id="IPR001878">
    <property type="entry name" value="Znf_CCHC"/>
</dbReference>
<name>A0A915DQR5_9BILA</name>
<sequence>MSSAPHIAILKGLLEEILDILGEPQSFPIPAPPDPQVTPQVRLKTLVKVKKSLEYEFEEANRLLSELKSTLNGLLGLRAKLTGKERELDNTVYQDFSDEHDFVDIKKNLNKYVRKLVAERNALDEEIQTLEDQIAATAPVIPPRLTPPQWFHSPPRDGDIANWFQFWDQFKVLVHNIDPAELPPVLKFHHLISCLRGRALQSVGGLPVEYASYPEAVNILKSEFGRPTAVKQALYHQLTTLPNTNGENINFRNFLDNLEKILIQLQKLGEPVDTLHVRSSISKKLPPFLLDLVYESENMAENRGETWSTDKMRKVLKDILHRREKTSETLAQAQNEGGAPKNYFKKVTTPASHTIQGEDQKPTLAFTTQTAPHQLVAAPSPDTRKNLPPRYPCVFCGEMSHWSSNCSMDRPARIRKLQELKKCFRCLKEGHLARDCLALCGRCVNGLHHRVLCPSNQPRQQQSPAAARQTSTFTPATSSNSTAMGSGSGQAFGQLVQNKPPVAMNFTNFVGQENSSTTPNPFPYNYTVVSMAHQHCLPVPRPLVELKAEGFHSVLKCTWVKVFNPNIPSLEKEILVVFDDGSFSTFVSSRLADTLNLKCWGEKQLQLAVFNDPQVRMANSAECSIGLKLSSMDLVIPVTKVDYLTQQIPYVRSSPSAQTFLESQQNWQIGTPDLLIGSDFYHEFGLKEISQHFDGFRLFSSELGNVVGGRGRTQSDQSPALHFHIIKPYLTVTNPWQSAKIPKPADSLNLFDDFLTQEMVGIKRENSQAPKDLEIAQFRTQLKWVENRYQVELPWVGQDVKPPVNFPLAWGRLKSLVKRLQENPQLLEKYSKNISDQLSEGIVSVAPKTFDPDHPLSYLPHQAVVREDKGGKLRVVFDASAQVTPNLGA</sequence>
<dbReference type="AlphaFoldDB" id="A0A915DQR5"/>
<feature type="coiled-coil region" evidence="2">
    <location>
        <begin position="106"/>
        <end position="133"/>
    </location>
</feature>
<dbReference type="PANTHER" id="PTHR47331">
    <property type="entry name" value="PHD-TYPE DOMAIN-CONTAINING PROTEIN"/>
    <property type="match status" value="1"/>
</dbReference>
<evidence type="ECO:0000313" key="5">
    <source>
        <dbReference type="Proteomes" id="UP000887574"/>
    </source>
</evidence>
<dbReference type="GO" id="GO:0003676">
    <property type="term" value="F:nucleic acid binding"/>
    <property type="evidence" value="ECO:0007669"/>
    <property type="project" value="InterPro"/>
</dbReference>
<dbReference type="SUPFAM" id="SSF57756">
    <property type="entry name" value="Retrovirus zinc finger-like domains"/>
    <property type="match status" value="1"/>
</dbReference>
<dbReference type="Pfam" id="PF00098">
    <property type="entry name" value="zf-CCHC"/>
    <property type="match status" value="1"/>
</dbReference>